<keyword evidence="2" id="KW-0677">Repeat</keyword>
<feature type="domain" description="Myb-like" evidence="8">
    <location>
        <begin position="138"/>
        <end position="188"/>
    </location>
</feature>
<dbReference type="InterPro" id="IPR051953">
    <property type="entry name" value="Plant_SW-associated_TFs"/>
</dbReference>
<dbReference type="PROSITE" id="PS51294">
    <property type="entry name" value="HTH_MYB"/>
    <property type="match status" value="2"/>
</dbReference>
<dbReference type="PANTHER" id="PTHR47997">
    <property type="entry name" value="MYB DOMAIN PROTEIN 55"/>
    <property type="match status" value="1"/>
</dbReference>
<dbReference type="AlphaFoldDB" id="A0A8X8DI71"/>
<feature type="compositionally biased region" description="Low complexity" evidence="7">
    <location>
        <begin position="412"/>
        <end position="429"/>
    </location>
</feature>
<evidence type="ECO:0000256" key="6">
    <source>
        <dbReference type="ARBA" id="ARBA00023242"/>
    </source>
</evidence>
<organism evidence="10 11">
    <name type="scientific">Populus tomentosa</name>
    <name type="common">Chinese white poplar</name>
    <dbReference type="NCBI Taxonomy" id="118781"/>
    <lineage>
        <taxon>Eukaryota</taxon>
        <taxon>Viridiplantae</taxon>
        <taxon>Streptophyta</taxon>
        <taxon>Embryophyta</taxon>
        <taxon>Tracheophyta</taxon>
        <taxon>Spermatophyta</taxon>
        <taxon>Magnoliopsida</taxon>
        <taxon>eudicotyledons</taxon>
        <taxon>Gunneridae</taxon>
        <taxon>Pentapetalae</taxon>
        <taxon>rosids</taxon>
        <taxon>fabids</taxon>
        <taxon>Malpighiales</taxon>
        <taxon>Salicaceae</taxon>
        <taxon>Saliceae</taxon>
        <taxon>Populus</taxon>
    </lineage>
</organism>
<proteinExistence type="predicted"/>
<dbReference type="GO" id="GO:0003677">
    <property type="term" value="F:DNA binding"/>
    <property type="evidence" value="ECO:0007669"/>
    <property type="project" value="UniProtKB-KW"/>
</dbReference>
<dbReference type="FunFam" id="1.10.10.60:FF:000140">
    <property type="entry name" value="Myb transcription factor"/>
    <property type="match status" value="1"/>
</dbReference>
<dbReference type="Pfam" id="PF00249">
    <property type="entry name" value="Myb_DNA-binding"/>
    <property type="match status" value="2"/>
</dbReference>
<reference evidence="10" key="1">
    <citation type="journal article" date="2020" name="bioRxiv">
        <title>Hybrid origin of Populus tomentosa Carr. identified through genome sequencing and phylogenomic analysis.</title>
        <authorList>
            <person name="An X."/>
            <person name="Gao K."/>
            <person name="Chen Z."/>
            <person name="Li J."/>
            <person name="Yang X."/>
            <person name="Yang X."/>
            <person name="Zhou J."/>
            <person name="Guo T."/>
            <person name="Zhao T."/>
            <person name="Huang S."/>
            <person name="Miao D."/>
            <person name="Khan W.U."/>
            <person name="Rao P."/>
            <person name="Ye M."/>
            <person name="Lei B."/>
            <person name="Liao W."/>
            <person name="Wang J."/>
            <person name="Ji L."/>
            <person name="Li Y."/>
            <person name="Guo B."/>
            <person name="Mustafa N.S."/>
            <person name="Li S."/>
            <person name="Yun Q."/>
            <person name="Keller S.R."/>
            <person name="Mao J."/>
            <person name="Zhang R."/>
            <person name="Strauss S.H."/>
        </authorList>
    </citation>
    <scope>NUCLEOTIDE SEQUENCE</scope>
    <source>
        <strain evidence="10">GM15</strain>
        <tissue evidence="10">Leaf</tissue>
    </source>
</reference>
<feature type="region of interest" description="Disordered" evidence="7">
    <location>
        <begin position="412"/>
        <end position="443"/>
    </location>
</feature>
<dbReference type="SMART" id="SM00717">
    <property type="entry name" value="SANT"/>
    <property type="match status" value="2"/>
</dbReference>
<evidence type="ECO:0000256" key="4">
    <source>
        <dbReference type="ARBA" id="ARBA00023125"/>
    </source>
</evidence>
<evidence type="ECO:0000313" key="11">
    <source>
        <dbReference type="Proteomes" id="UP000886885"/>
    </source>
</evidence>
<accession>A0A8X8DI71</accession>
<evidence type="ECO:0000256" key="3">
    <source>
        <dbReference type="ARBA" id="ARBA00023015"/>
    </source>
</evidence>
<keyword evidence="4" id="KW-0238">DNA-binding</keyword>
<dbReference type="InterPro" id="IPR001005">
    <property type="entry name" value="SANT/Myb"/>
</dbReference>
<name>A0A8X8DI71_POPTO</name>
<evidence type="ECO:0000259" key="8">
    <source>
        <dbReference type="PROSITE" id="PS50090"/>
    </source>
</evidence>
<feature type="domain" description="HTH myb-type" evidence="9">
    <location>
        <begin position="85"/>
        <end position="137"/>
    </location>
</feature>
<gene>
    <name evidence="10" type="ORF">POTOM_001580</name>
</gene>
<dbReference type="Proteomes" id="UP000886885">
    <property type="component" value="Chromosome 1A"/>
</dbReference>
<evidence type="ECO:0000259" key="9">
    <source>
        <dbReference type="PROSITE" id="PS51294"/>
    </source>
</evidence>
<comment type="subcellular location">
    <subcellularLocation>
        <location evidence="1">Nucleus</location>
    </subcellularLocation>
</comment>
<keyword evidence="11" id="KW-1185">Reference proteome</keyword>
<feature type="domain" description="Myb-like" evidence="8">
    <location>
        <begin position="85"/>
        <end position="137"/>
    </location>
</feature>
<evidence type="ECO:0000256" key="5">
    <source>
        <dbReference type="ARBA" id="ARBA00023163"/>
    </source>
</evidence>
<evidence type="ECO:0000256" key="1">
    <source>
        <dbReference type="ARBA" id="ARBA00004123"/>
    </source>
</evidence>
<dbReference type="InterPro" id="IPR017930">
    <property type="entry name" value="Myb_dom"/>
</dbReference>
<sequence>MHWYWDELGLVGLCGSVMVTTKVLKDSDCYELIGVDKVVTIVIASAYLRLATRDSFRSVIGCNTAFRVSVCERDREMGHHSCCNKQKVKRGLWSPEEDEKLANYISTYGHGCWSSVPKLAGLQRCGKSCRLRWINYLRPDLKRGSFSPQEAALIIELHSILGNRWAQIAKHLPGRTDNEVKNFWNSSIKKKLISHDQVPALAAFTDYIVHNSSVPEDAFLSLNANPNLILTAHHNDHHQLYLPSPTSILQSFGHGDFKLNQPNNYNVDLPHLSPAAPLIPPPLIDNSSSFDSGWSLPYLPQHLDQNQEDHNQSLSNGAIPVHYIGEKVVTHDQNTIDTTMSYDNQSMMVSMMPKHFEIIEGNVCRVPLSSESQNTVHDPLARLSSLPSGPYPVHEVATSQLESIDAIMSSLSSYSSSSSSSSLSPFSSSQFVANPHLPSSWDA</sequence>
<keyword evidence="3" id="KW-0805">Transcription regulation</keyword>
<feature type="domain" description="HTH myb-type" evidence="9">
    <location>
        <begin position="138"/>
        <end position="192"/>
    </location>
</feature>
<protein>
    <submittedName>
        <fullName evidence="10">Uncharacterized protein</fullName>
    </submittedName>
</protein>
<dbReference type="GO" id="GO:0005634">
    <property type="term" value="C:nucleus"/>
    <property type="evidence" value="ECO:0007669"/>
    <property type="project" value="UniProtKB-SubCell"/>
</dbReference>
<comment type="caution">
    <text evidence="10">The sequence shown here is derived from an EMBL/GenBank/DDBJ whole genome shotgun (WGS) entry which is preliminary data.</text>
</comment>
<evidence type="ECO:0000256" key="2">
    <source>
        <dbReference type="ARBA" id="ARBA00022737"/>
    </source>
</evidence>
<keyword evidence="5" id="KW-0804">Transcription</keyword>
<dbReference type="EMBL" id="JAAWWB010000001">
    <property type="protein sequence ID" value="KAG6792431.1"/>
    <property type="molecule type" value="Genomic_DNA"/>
</dbReference>
<evidence type="ECO:0000256" key="7">
    <source>
        <dbReference type="SAM" id="MobiDB-lite"/>
    </source>
</evidence>
<dbReference type="PROSITE" id="PS50090">
    <property type="entry name" value="MYB_LIKE"/>
    <property type="match status" value="2"/>
</dbReference>
<keyword evidence="6" id="KW-0539">Nucleus</keyword>
<evidence type="ECO:0000313" key="10">
    <source>
        <dbReference type="EMBL" id="KAG6792431.1"/>
    </source>
</evidence>
<dbReference type="PANTHER" id="PTHR47997:SF87">
    <property type="entry name" value="TRANSCRIPTION FACTOR MYB26"/>
    <property type="match status" value="1"/>
</dbReference>
<dbReference type="FunFam" id="1.10.10.60:FF:000185">
    <property type="entry name" value="MYB transcription factor"/>
    <property type="match status" value="1"/>
</dbReference>
<dbReference type="CDD" id="cd00167">
    <property type="entry name" value="SANT"/>
    <property type="match status" value="2"/>
</dbReference>
<dbReference type="OrthoDB" id="2143914at2759"/>